<dbReference type="Gene3D" id="2.160.20.80">
    <property type="entry name" value="E3 ubiquitin-protein ligase SopA"/>
    <property type="match status" value="1"/>
</dbReference>
<gene>
    <name evidence="2" type="ORF">ACFQZV_08945</name>
</gene>
<comment type="caution">
    <text evidence="2">The sequence shown here is derived from an EMBL/GenBank/DDBJ whole genome shotgun (WGS) entry which is preliminary data.</text>
</comment>
<proteinExistence type="predicted"/>
<keyword evidence="3" id="KW-1185">Reference proteome</keyword>
<dbReference type="Proteomes" id="UP001597042">
    <property type="component" value="Unassembled WGS sequence"/>
</dbReference>
<dbReference type="SUPFAM" id="SSF141571">
    <property type="entry name" value="Pentapeptide repeat-like"/>
    <property type="match status" value="1"/>
</dbReference>
<sequence length="221" mass="24326">MIRRTEHPAPPRLSEPDLPDILSGGGRIRARTEHFQRRFDALESETDADHAVITECRIAGAATDAWSLTGATLIDVDIEHLRATTITARESRWRRVRITGGRIGTLDLSAAELDEVELRGIRIDYLALGRSRVEDLLITDCTFTTLDVPGATLRRAAFSDSRADELDTRGLSAENVDLRGLEVLSITDPTAVRGVTMSERQVDFHARAFATSLGVHVAGER</sequence>
<reference evidence="3" key="1">
    <citation type="journal article" date="2019" name="Int. J. Syst. Evol. Microbiol.">
        <title>The Global Catalogue of Microorganisms (GCM) 10K type strain sequencing project: providing services to taxonomists for standard genome sequencing and annotation.</title>
        <authorList>
            <consortium name="The Broad Institute Genomics Platform"/>
            <consortium name="The Broad Institute Genome Sequencing Center for Infectious Disease"/>
            <person name="Wu L."/>
            <person name="Ma J."/>
        </authorList>
    </citation>
    <scope>NUCLEOTIDE SEQUENCE [LARGE SCALE GENOMIC DNA]</scope>
    <source>
        <strain evidence="3">CCUG 50754</strain>
    </source>
</reference>
<evidence type="ECO:0000313" key="2">
    <source>
        <dbReference type="EMBL" id="MFD0781422.1"/>
    </source>
</evidence>
<evidence type="ECO:0000256" key="1">
    <source>
        <dbReference type="SAM" id="MobiDB-lite"/>
    </source>
</evidence>
<dbReference type="EMBL" id="JBHTIM010000001">
    <property type="protein sequence ID" value="MFD0781422.1"/>
    <property type="molecule type" value="Genomic_DNA"/>
</dbReference>
<name>A0ABW2ZS03_9MICO</name>
<organism evidence="2 3">
    <name type="scientific">Microbacterium koreense</name>
    <dbReference type="NCBI Taxonomy" id="323761"/>
    <lineage>
        <taxon>Bacteria</taxon>
        <taxon>Bacillati</taxon>
        <taxon>Actinomycetota</taxon>
        <taxon>Actinomycetes</taxon>
        <taxon>Micrococcales</taxon>
        <taxon>Microbacteriaceae</taxon>
        <taxon>Microbacterium</taxon>
    </lineage>
</organism>
<feature type="region of interest" description="Disordered" evidence="1">
    <location>
        <begin position="1"/>
        <end position="23"/>
    </location>
</feature>
<evidence type="ECO:0000313" key="3">
    <source>
        <dbReference type="Proteomes" id="UP001597042"/>
    </source>
</evidence>
<accession>A0ABW2ZS03</accession>
<dbReference type="RefSeq" id="WP_378752704.1">
    <property type="nucleotide sequence ID" value="NZ_JBHSSV010000011.1"/>
</dbReference>
<protein>
    <submittedName>
        <fullName evidence="2">Pentapeptide repeat-containing protein</fullName>
    </submittedName>
</protein>